<evidence type="ECO:0000256" key="1">
    <source>
        <dbReference type="ARBA" id="ARBA00022603"/>
    </source>
</evidence>
<dbReference type="PANTHER" id="PTHR13563:SF19">
    <property type="entry name" value="TRNA METHYLTRANSFERASE 10 HOMOLOG B"/>
    <property type="match status" value="1"/>
</dbReference>
<feature type="domain" description="SAM-dependent MTase TRM10-type" evidence="5">
    <location>
        <begin position="99"/>
        <end position="327"/>
    </location>
</feature>
<feature type="compositionally biased region" description="Basic residues" evidence="4">
    <location>
        <begin position="1"/>
        <end position="13"/>
    </location>
</feature>
<dbReference type="Proteomes" id="UP000749559">
    <property type="component" value="Unassembled WGS sequence"/>
</dbReference>
<dbReference type="PANTHER" id="PTHR13563">
    <property type="entry name" value="TRNA (GUANINE-9-) METHYLTRANSFERASE"/>
    <property type="match status" value="1"/>
</dbReference>
<evidence type="ECO:0000313" key="7">
    <source>
        <dbReference type="Proteomes" id="UP000749559"/>
    </source>
</evidence>
<dbReference type="GO" id="GO:0008168">
    <property type="term" value="F:methyltransferase activity"/>
    <property type="evidence" value="ECO:0007669"/>
    <property type="project" value="UniProtKB-KW"/>
</dbReference>
<dbReference type="PROSITE" id="PS51675">
    <property type="entry name" value="SAM_MT_TRM10"/>
    <property type="match status" value="1"/>
</dbReference>
<dbReference type="AlphaFoldDB" id="A0A8S4Q9P8"/>
<dbReference type="Gene3D" id="3.40.1280.30">
    <property type="match status" value="1"/>
</dbReference>
<comment type="caution">
    <text evidence="6">The sequence shown here is derived from an EMBL/GenBank/DDBJ whole genome shotgun (WGS) entry which is preliminary data.</text>
</comment>
<dbReference type="InterPro" id="IPR028564">
    <property type="entry name" value="MT_TRM10-typ"/>
</dbReference>
<gene>
    <name evidence="6" type="ORF">OFUS_LOCUS26551</name>
</gene>
<organism evidence="6 7">
    <name type="scientific">Owenia fusiformis</name>
    <name type="common">Polychaete worm</name>
    <dbReference type="NCBI Taxonomy" id="6347"/>
    <lineage>
        <taxon>Eukaryota</taxon>
        <taxon>Metazoa</taxon>
        <taxon>Spiralia</taxon>
        <taxon>Lophotrochozoa</taxon>
        <taxon>Annelida</taxon>
        <taxon>Polychaeta</taxon>
        <taxon>Sedentaria</taxon>
        <taxon>Canalipalpata</taxon>
        <taxon>Sabellida</taxon>
        <taxon>Oweniida</taxon>
        <taxon>Oweniidae</taxon>
        <taxon>Owenia</taxon>
    </lineage>
</organism>
<evidence type="ECO:0000256" key="3">
    <source>
        <dbReference type="ARBA" id="ARBA00022691"/>
    </source>
</evidence>
<dbReference type="GO" id="GO:0000049">
    <property type="term" value="F:tRNA binding"/>
    <property type="evidence" value="ECO:0007669"/>
    <property type="project" value="TreeGrafter"/>
</dbReference>
<reference evidence="6" key="1">
    <citation type="submission" date="2022-03" db="EMBL/GenBank/DDBJ databases">
        <authorList>
            <person name="Martin C."/>
        </authorList>
    </citation>
    <scope>NUCLEOTIDE SEQUENCE</scope>
</reference>
<sequence>MKRSKQTGKHKRDPRVPVLGEPDSNNDVSDGVENVEHDGSMSPKKKNIPRSQKKKIAREQRMANKVFHRKEKKLERKKRIKEVCDKTKVNDAEWVSKRDRKKAIQAGLKVALESGQRICIDCSLQQCQSKKEISKLASQIGRVYGTNIAAVKRAFDLHTSASNHDVNDKTLNKEFHSVSQAFHVYLTGLSKGSVLYDECVRKNDGFENYFLDISELGHADIFPQRDLVILTPDSPNELLTVDPDKVYVIGGLIDETVQKNVTLDAAHTTRLQTARLPIDTYMTRGESGTYVKILTVNQVFGILLTYKETLSWSIAFETWIPKRTGLILKTEVSNTTK</sequence>
<dbReference type="OrthoDB" id="278300at2759"/>
<keyword evidence="1" id="KW-0489">Methyltransferase</keyword>
<keyword evidence="3" id="KW-0949">S-adenosyl-L-methionine</keyword>
<feature type="compositionally biased region" description="Basic residues" evidence="4">
    <location>
        <begin position="43"/>
        <end position="56"/>
    </location>
</feature>
<evidence type="ECO:0000259" key="5">
    <source>
        <dbReference type="PROSITE" id="PS51675"/>
    </source>
</evidence>
<proteinExistence type="predicted"/>
<protein>
    <recommendedName>
        <fullName evidence="5">SAM-dependent MTase TRM10-type domain-containing protein</fullName>
    </recommendedName>
</protein>
<dbReference type="GO" id="GO:0005654">
    <property type="term" value="C:nucleoplasm"/>
    <property type="evidence" value="ECO:0007669"/>
    <property type="project" value="TreeGrafter"/>
</dbReference>
<accession>A0A8S4Q9P8</accession>
<dbReference type="GO" id="GO:0002939">
    <property type="term" value="P:tRNA N1-guanine methylation"/>
    <property type="evidence" value="ECO:0007669"/>
    <property type="project" value="TreeGrafter"/>
</dbReference>
<dbReference type="EMBL" id="CAIIXF020000168">
    <property type="protein sequence ID" value="CAH1802912.1"/>
    <property type="molecule type" value="Genomic_DNA"/>
</dbReference>
<keyword evidence="2" id="KW-0808">Transferase</keyword>
<name>A0A8S4Q9P8_OWEFU</name>
<dbReference type="InterPro" id="IPR007356">
    <property type="entry name" value="tRNA_m1G_MeTrfase_euk"/>
</dbReference>
<evidence type="ECO:0000313" key="6">
    <source>
        <dbReference type="EMBL" id="CAH1802912.1"/>
    </source>
</evidence>
<keyword evidence="7" id="KW-1185">Reference proteome</keyword>
<evidence type="ECO:0000256" key="4">
    <source>
        <dbReference type="SAM" id="MobiDB-lite"/>
    </source>
</evidence>
<feature type="region of interest" description="Disordered" evidence="4">
    <location>
        <begin position="1"/>
        <end position="60"/>
    </location>
</feature>
<evidence type="ECO:0000256" key="2">
    <source>
        <dbReference type="ARBA" id="ARBA00022679"/>
    </source>
</evidence>
<dbReference type="InterPro" id="IPR038459">
    <property type="entry name" value="MT_TRM10-typ_sf"/>
</dbReference>